<dbReference type="PANTHER" id="PTHR46429">
    <property type="entry name" value="23S RRNA (GUANOSINE-2'-O-)-METHYLTRANSFERASE RLMB"/>
    <property type="match status" value="1"/>
</dbReference>
<gene>
    <name evidence="4" type="primary">rlmB</name>
    <name evidence="4" type="ORF">NQ491_11255</name>
</gene>
<organism evidence="4 5">
    <name type="scientific">Alistipes ihumii AP11</name>
    <dbReference type="NCBI Taxonomy" id="1211813"/>
    <lineage>
        <taxon>Bacteria</taxon>
        <taxon>Pseudomonadati</taxon>
        <taxon>Bacteroidota</taxon>
        <taxon>Bacteroidia</taxon>
        <taxon>Bacteroidales</taxon>
        <taxon>Rikenellaceae</taxon>
        <taxon>Alistipes</taxon>
    </lineage>
</organism>
<reference evidence="4" key="1">
    <citation type="journal article" date="2022" name="Cell">
        <title>Design, construction, and in vivo augmentation of a complex gut microbiome.</title>
        <authorList>
            <person name="Cheng A.G."/>
            <person name="Ho P.Y."/>
            <person name="Aranda-Diaz A."/>
            <person name="Jain S."/>
            <person name="Yu F.B."/>
            <person name="Meng X."/>
            <person name="Wang M."/>
            <person name="Iakiviak M."/>
            <person name="Nagashima K."/>
            <person name="Zhao A."/>
            <person name="Murugkar P."/>
            <person name="Patil A."/>
            <person name="Atabakhsh K."/>
            <person name="Weakley A."/>
            <person name="Yan J."/>
            <person name="Brumbaugh A.R."/>
            <person name="Higginbottom S."/>
            <person name="Dimas A."/>
            <person name="Shiver A.L."/>
            <person name="Deutschbauer A."/>
            <person name="Neff N."/>
            <person name="Sonnenburg J.L."/>
            <person name="Huang K.C."/>
            <person name="Fischbach M.A."/>
        </authorList>
    </citation>
    <scope>NUCLEOTIDE SEQUENCE</scope>
    <source>
        <strain evidence="4">AP11</strain>
    </source>
</reference>
<dbReference type="InterPro" id="IPR001537">
    <property type="entry name" value="SpoU_MeTrfase"/>
</dbReference>
<evidence type="ECO:0000313" key="4">
    <source>
        <dbReference type="EMBL" id="UWN57198.1"/>
    </source>
</evidence>
<dbReference type="Gene3D" id="3.30.1330.30">
    <property type="match status" value="1"/>
</dbReference>
<keyword evidence="5" id="KW-1185">Reference proteome</keyword>
<dbReference type="Proteomes" id="UP001059295">
    <property type="component" value="Chromosome"/>
</dbReference>
<dbReference type="SMART" id="SM00967">
    <property type="entry name" value="SpoU_sub_bind"/>
    <property type="match status" value="1"/>
</dbReference>
<dbReference type="GeneID" id="82892319"/>
<dbReference type="CDD" id="cd18103">
    <property type="entry name" value="SpoU-like_RlmB"/>
    <property type="match status" value="1"/>
</dbReference>
<dbReference type="InterPro" id="IPR029026">
    <property type="entry name" value="tRNA_m1G_MTases_N"/>
</dbReference>
<dbReference type="Pfam" id="PF00588">
    <property type="entry name" value="SpoU_methylase"/>
    <property type="match status" value="1"/>
</dbReference>
<dbReference type="Gene3D" id="3.40.1280.10">
    <property type="match status" value="1"/>
</dbReference>
<proteinExistence type="predicted"/>
<dbReference type="InterPro" id="IPR029064">
    <property type="entry name" value="Ribosomal_eL30-like_sf"/>
</dbReference>
<dbReference type="SUPFAM" id="SSF75217">
    <property type="entry name" value="alpha/beta knot"/>
    <property type="match status" value="1"/>
</dbReference>
<feature type="domain" description="RNA 2-O ribose methyltransferase substrate binding" evidence="3">
    <location>
        <begin position="6"/>
        <end position="80"/>
    </location>
</feature>
<evidence type="ECO:0000256" key="2">
    <source>
        <dbReference type="ARBA" id="ARBA00022679"/>
    </source>
</evidence>
<dbReference type="EMBL" id="CP102294">
    <property type="protein sequence ID" value="UWN57198.1"/>
    <property type="molecule type" value="Genomic_DNA"/>
</dbReference>
<protein>
    <submittedName>
        <fullName evidence="4">23S rRNA (Guanosine(2251)-2'-O)-methyltransferase RlmB</fullName>
    </submittedName>
</protein>
<evidence type="ECO:0000256" key="1">
    <source>
        <dbReference type="ARBA" id="ARBA00022603"/>
    </source>
</evidence>
<name>A0ABY5UZZ6_9BACT</name>
<dbReference type="InterPro" id="IPR029028">
    <property type="entry name" value="Alpha/beta_knot_MTases"/>
</dbReference>
<keyword evidence="1" id="KW-0489">Methyltransferase</keyword>
<dbReference type="InterPro" id="IPR004441">
    <property type="entry name" value="rRNA_MeTrfase_TrmH"/>
</dbReference>
<dbReference type="InterPro" id="IPR013123">
    <property type="entry name" value="SpoU_subst-bd"/>
</dbReference>
<evidence type="ECO:0000313" key="5">
    <source>
        <dbReference type="Proteomes" id="UP001059295"/>
    </source>
</evidence>
<dbReference type="SUPFAM" id="SSF55315">
    <property type="entry name" value="L30e-like"/>
    <property type="match status" value="1"/>
</dbReference>
<evidence type="ECO:0000259" key="3">
    <source>
        <dbReference type="SMART" id="SM00967"/>
    </source>
</evidence>
<dbReference type="NCBIfam" id="TIGR00186">
    <property type="entry name" value="rRNA_methyl_3"/>
    <property type="match status" value="1"/>
</dbReference>
<dbReference type="RefSeq" id="WP_026089577.1">
    <property type="nucleotide sequence ID" value="NZ_CAPH01000007.1"/>
</dbReference>
<keyword evidence="2" id="KW-0808">Transferase</keyword>
<sequence length="250" mass="26718">MENKNMLFGLRPIIEAIEAGRQIEKVYLKKGADGILLGELAELCRQRRIRVQWVPVEKLNRLAQGNHQGAVALTASIEYVGLHELLESIPEDETPLLVVLDGVTDVRNFGAIARSAECAGAHGLVTSLKNSAPVNAESMKSSAGALSLIPVCRAGSIRGTLKILQSEGFRIVAATEKSDKLLFEADLSGPTAIVMGSEDTGISKEVLKLCDMRLAIPIRGSVESLNVSAAAAVMLFEAVRQRTGTSRSDA</sequence>
<dbReference type="PANTHER" id="PTHR46429:SF1">
    <property type="entry name" value="23S RRNA (GUANOSINE-2'-O-)-METHYLTRANSFERASE RLMB"/>
    <property type="match status" value="1"/>
</dbReference>
<accession>A0ABY5UZZ6</accession>
<dbReference type="Pfam" id="PF08032">
    <property type="entry name" value="SpoU_sub_bind"/>
    <property type="match status" value="1"/>
</dbReference>